<organism evidence="2 3">
    <name type="scientific">Tepidicella xavieri</name>
    <dbReference type="NCBI Taxonomy" id="360241"/>
    <lineage>
        <taxon>Bacteria</taxon>
        <taxon>Pseudomonadati</taxon>
        <taxon>Pseudomonadota</taxon>
        <taxon>Betaproteobacteria</taxon>
        <taxon>Burkholderiales</taxon>
        <taxon>Tepidicella</taxon>
    </lineage>
</organism>
<accession>A0A4R6U0T9</accession>
<protein>
    <submittedName>
        <fullName evidence="2">Transposase-like protein DUF772</fullName>
    </submittedName>
</protein>
<evidence type="ECO:0000313" key="2">
    <source>
        <dbReference type="EMBL" id="TDQ37905.1"/>
    </source>
</evidence>
<dbReference type="AlphaFoldDB" id="A0A4R6U0T9"/>
<dbReference type="InterPro" id="IPR008490">
    <property type="entry name" value="Transposase_InsH_N"/>
</dbReference>
<dbReference type="Pfam" id="PF05598">
    <property type="entry name" value="DUF772"/>
    <property type="match status" value="1"/>
</dbReference>
<comment type="caution">
    <text evidence="2">The sequence shown here is derived from an EMBL/GenBank/DDBJ whole genome shotgun (WGS) entry which is preliminary data.</text>
</comment>
<sequence length="118" mass="13283">MMSPMITPRIKPSSLWCHQPGADLFVQDQRQAKLGGFIANLAAMDELIDFAAIAARVDTACPRADRSKGGRPPYPTEVMVRLLFIQSLYNLSDEDCECQVLDRMSFQQWPRSLLNRPG</sequence>
<reference evidence="2 3" key="1">
    <citation type="submission" date="2019-03" db="EMBL/GenBank/DDBJ databases">
        <title>Genomic Encyclopedia of Type Strains, Phase IV (KMG-IV): sequencing the most valuable type-strain genomes for metagenomic binning, comparative biology and taxonomic classification.</title>
        <authorList>
            <person name="Goeker M."/>
        </authorList>
    </citation>
    <scope>NUCLEOTIDE SEQUENCE [LARGE SCALE GENOMIC DNA]</scope>
    <source>
        <strain evidence="2 3">DSM 19605</strain>
    </source>
</reference>
<name>A0A4R6U0T9_9BURK</name>
<dbReference type="Proteomes" id="UP000295510">
    <property type="component" value="Unassembled WGS sequence"/>
</dbReference>
<proteinExistence type="predicted"/>
<feature type="domain" description="Transposase InsH N-terminal" evidence="1">
    <location>
        <begin position="41"/>
        <end position="108"/>
    </location>
</feature>
<gene>
    <name evidence="2" type="ORF">DFR43_1232</name>
</gene>
<evidence type="ECO:0000313" key="3">
    <source>
        <dbReference type="Proteomes" id="UP000295510"/>
    </source>
</evidence>
<keyword evidence="3" id="KW-1185">Reference proteome</keyword>
<dbReference type="EMBL" id="SNYL01000023">
    <property type="protein sequence ID" value="TDQ37905.1"/>
    <property type="molecule type" value="Genomic_DNA"/>
</dbReference>
<evidence type="ECO:0000259" key="1">
    <source>
        <dbReference type="Pfam" id="PF05598"/>
    </source>
</evidence>